<keyword evidence="5" id="KW-1185">Reference proteome</keyword>
<dbReference type="PANTHER" id="PTHR43656">
    <property type="entry name" value="BINDING OXIDOREDUCTASE, PUTATIVE (AFU_ORTHOLOGUE AFUA_2G08260)-RELATED"/>
    <property type="match status" value="1"/>
</dbReference>
<dbReference type="RefSeq" id="WP_346077453.1">
    <property type="nucleotide sequence ID" value="NZ_BAAARB010000023.1"/>
</dbReference>
<evidence type="ECO:0000256" key="2">
    <source>
        <dbReference type="ARBA" id="ARBA00023002"/>
    </source>
</evidence>
<dbReference type="Pfam" id="PF00724">
    <property type="entry name" value="Oxidored_FMN"/>
    <property type="match status" value="1"/>
</dbReference>
<comment type="caution">
    <text evidence="4">The sequence shown here is derived from an EMBL/GenBank/DDBJ whole genome shotgun (WGS) entry which is preliminary data.</text>
</comment>
<feature type="domain" description="NADH:flavin oxidoreductase/NADH oxidase N-terminal" evidence="3">
    <location>
        <begin position="17"/>
        <end position="237"/>
    </location>
</feature>
<dbReference type="SUPFAM" id="SSF51395">
    <property type="entry name" value="FMN-linked oxidoreductases"/>
    <property type="match status" value="1"/>
</dbReference>
<sequence>MITPASPLDFARGPAWANRIALAPLTNLQSNADGTLSDDEYHWLVRRAEGGFGMVMTCAAWVSGRGHSFSGQLGVAGPEHLDGLTRLAHGLRAAGAVSSIQLQHGGRRGDGQFDPVRVAPWNDAAKQAVELSTAEVEAIVEEFAEAAVLASEAGFDGAEIHGAHGYLLCQFLDARSNHRADKYGGSADNRFRIIHEVVDAVRRATGPDFQLGLRLSPERYGVPLAESRELAAQVLASGRLDYLDMSMWDAFKHPAEEEHRDRTLLEHFTDLPRGGTRLGVAGKILTGAQVRESLDAGADFVLIGTAGILHHDFAARVVADPSFTSTPQPVSADHMRAESVGPAFLEYLSTNWDDFVLSS</sequence>
<evidence type="ECO:0000313" key="5">
    <source>
        <dbReference type="Proteomes" id="UP001501170"/>
    </source>
</evidence>
<keyword evidence="1" id="KW-0285">Flavoprotein</keyword>
<proteinExistence type="predicted"/>
<dbReference type="InterPro" id="IPR051799">
    <property type="entry name" value="NADH_flavin_oxidoreductase"/>
</dbReference>
<dbReference type="PANTHER" id="PTHR43656:SF2">
    <property type="entry name" value="BINDING OXIDOREDUCTASE, PUTATIVE (AFU_ORTHOLOGUE AFUA_2G08260)-RELATED"/>
    <property type="match status" value="1"/>
</dbReference>
<dbReference type="InterPro" id="IPR001155">
    <property type="entry name" value="OxRdtase_FMN_N"/>
</dbReference>
<organism evidence="4 5">
    <name type="scientific">Gordonia cholesterolivorans</name>
    <dbReference type="NCBI Taxonomy" id="559625"/>
    <lineage>
        <taxon>Bacteria</taxon>
        <taxon>Bacillati</taxon>
        <taxon>Actinomycetota</taxon>
        <taxon>Actinomycetes</taxon>
        <taxon>Mycobacteriales</taxon>
        <taxon>Gordoniaceae</taxon>
        <taxon>Gordonia</taxon>
    </lineage>
</organism>
<dbReference type="CDD" id="cd02803">
    <property type="entry name" value="OYE_like_FMN_family"/>
    <property type="match status" value="1"/>
</dbReference>
<dbReference type="Proteomes" id="UP001501170">
    <property type="component" value="Unassembled WGS sequence"/>
</dbReference>
<evidence type="ECO:0000313" key="4">
    <source>
        <dbReference type="EMBL" id="GAA2390564.1"/>
    </source>
</evidence>
<keyword evidence="2" id="KW-0560">Oxidoreductase</keyword>
<reference evidence="5" key="1">
    <citation type="journal article" date="2019" name="Int. J. Syst. Evol. Microbiol.">
        <title>The Global Catalogue of Microorganisms (GCM) 10K type strain sequencing project: providing services to taxonomists for standard genome sequencing and annotation.</title>
        <authorList>
            <consortium name="The Broad Institute Genomics Platform"/>
            <consortium name="The Broad Institute Genome Sequencing Center for Infectious Disease"/>
            <person name="Wu L."/>
            <person name="Ma J."/>
        </authorList>
    </citation>
    <scope>NUCLEOTIDE SEQUENCE [LARGE SCALE GENOMIC DNA]</scope>
    <source>
        <strain evidence="5">JCM 16227</strain>
    </source>
</reference>
<evidence type="ECO:0000256" key="1">
    <source>
        <dbReference type="ARBA" id="ARBA00022630"/>
    </source>
</evidence>
<dbReference type="InterPro" id="IPR013785">
    <property type="entry name" value="Aldolase_TIM"/>
</dbReference>
<protein>
    <submittedName>
        <fullName evidence="4">NADH-dependent flavin oxidoreductase</fullName>
    </submittedName>
</protein>
<dbReference type="EMBL" id="BAAARB010000023">
    <property type="protein sequence ID" value="GAA2390564.1"/>
    <property type="molecule type" value="Genomic_DNA"/>
</dbReference>
<accession>A0ABP5V0H4</accession>
<evidence type="ECO:0000259" key="3">
    <source>
        <dbReference type="Pfam" id="PF00724"/>
    </source>
</evidence>
<gene>
    <name evidence="4" type="ORF">GCM10009855_33250</name>
</gene>
<name>A0ABP5V0H4_9ACTN</name>
<dbReference type="Gene3D" id="3.20.20.70">
    <property type="entry name" value="Aldolase class I"/>
    <property type="match status" value="1"/>
</dbReference>